<keyword evidence="5" id="KW-0325">Glycoprotein</keyword>
<accession>A0A8T2QC37</accession>
<keyword evidence="3" id="KW-0926">Vacuole</keyword>
<evidence type="ECO:0000313" key="8">
    <source>
        <dbReference type="EMBL" id="KAH7280791.1"/>
    </source>
</evidence>
<dbReference type="Pfam" id="PF03088">
    <property type="entry name" value="Str_synth"/>
    <property type="match status" value="1"/>
</dbReference>
<feature type="domain" description="Strictosidine synthase conserved region" evidence="7">
    <location>
        <begin position="163"/>
        <end position="248"/>
    </location>
</feature>
<organism evidence="8 9">
    <name type="scientific">Ceratopteris richardii</name>
    <name type="common">Triangle waterfern</name>
    <dbReference type="NCBI Taxonomy" id="49495"/>
    <lineage>
        <taxon>Eukaryota</taxon>
        <taxon>Viridiplantae</taxon>
        <taxon>Streptophyta</taxon>
        <taxon>Embryophyta</taxon>
        <taxon>Tracheophyta</taxon>
        <taxon>Polypodiopsida</taxon>
        <taxon>Polypodiidae</taxon>
        <taxon>Polypodiales</taxon>
        <taxon>Pteridineae</taxon>
        <taxon>Pteridaceae</taxon>
        <taxon>Parkerioideae</taxon>
        <taxon>Ceratopteris</taxon>
    </lineage>
</organism>
<dbReference type="GO" id="GO:0016787">
    <property type="term" value="F:hydrolase activity"/>
    <property type="evidence" value="ECO:0007669"/>
    <property type="project" value="TreeGrafter"/>
</dbReference>
<evidence type="ECO:0000313" key="9">
    <source>
        <dbReference type="Proteomes" id="UP000825935"/>
    </source>
</evidence>
<keyword evidence="6" id="KW-0812">Transmembrane</keyword>
<dbReference type="EMBL" id="CM035441">
    <property type="protein sequence ID" value="KAH7280794.1"/>
    <property type="molecule type" value="Genomic_DNA"/>
</dbReference>
<keyword evidence="4" id="KW-0732">Signal</keyword>
<dbReference type="OrthoDB" id="5307922at2759"/>
<dbReference type="InterPro" id="IPR011042">
    <property type="entry name" value="6-blade_b-propeller_TolB-like"/>
</dbReference>
<evidence type="ECO:0000256" key="3">
    <source>
        <dbReference type="ARBA" id="ARBA00022554"/>
    </source>
</evidence>
<protein>
    <recommendedName>
        <fullName evidence="7">Strictosidine synthase conserved region domain-containing protein</fullName>
    </recommendedName>
</protein>
<evidence type="ECO:0000256" key="1">
    <source>
        <dbReference type="ARBA" id="ARBA00004116"/>
    </source>
</evidence>
<dbReference type="Pfam" id="PF20067">
    <property type="entry name" value="SSL_N"/>
    <property type="match status" value="1"/>
</dbReference>
<keyword evidence="6" id="KW-0472">Membrane</keyword>
<dbReference type="Gene3D" id="2.120.10.30">
    <property type="entry name" value="TolB, C-terminal domain"/>
    <property type="match status" value="1"/>
</dbReference>
<dbReference type="GO" id="GO:0012505">
    <property type="term" value="C:endomembrane system"/>
    <property type="evidence" value="ECO:0007669"/>
    <property type="project" value="TreeGrafter"/>
</dbReference>
<comment type="caution">
    <text evidence="8">The sequence shown here is derived from an EMBL/GenBank/DDBJ whole genome shotgun (WGS) entry which is preliminary data.</text>
</comment>
<reference evidence="8" key="1">
    <citation type="submission" date="2021-08" db="EMBL/GenBank/DDBJ databases">
        <title>WGS assembly of Ceratopteris richardii.</title>
        <authorList>
            <person name="Marchant D.B."/>
            <person name="Chen G."/>
            <person name="Jenkins J."/>
            <person name="Shu S."/>
            <person name="Leebens-Mack J."/>
            <person name="Grimwood J."/>
            <person name="Schmutz J."/>
            <person name="Soltis P."/>
            <person name="Soltis D."/>
            <person name="Chen Z.-H."/>
        </authorList>
    </citation>
    <scope>NUCLEOTIDE SEQUENCE</scope>
    <source>
        <strain evidence="8">Whitten #5841</strain>
        <tissue evidence="8">Leaf</tissue>
    </source>
</reference>
<feature type="transmembrane region" description="Helical" evidence="6">
    <location>
        <begin position="6"/>
        <end position="23"/>
    </location>
</feature>
<evidence type="ECO:0000256" key="4">
    <source>
        <dbReference type="ARBA" id="ARBA00022729"/>
    </source>
</evidence>
<dbReference type="InterPro" id="IPR018119">
    <property type="entry name" value="Strictosidine_synth_cons-reg"/>
</dbReference>
<evidence type="ECO:0000259" key="7">
    <source>
        <dbReference type="Pfam" id="PF03088"/>
    </source>
</evidence>
<evidence type="ECO:0000256" key="6">
    <source>
        <dbReference type="SAM" id="Phobius"/>
    </source>
</evidence>
<dbReference type="Proteomes" id="UP000825935">
    <property type="component" value="Chromosome 36"/>
</dbReference>
<proteinExistence type="inferred from homology"/>
<dbReference type="SUPFAM" id="SSF63829">
    <property type="entry name" value="Calcium-dependent phosphotriesterase"/>
    <property type="match status" value="1"/>
</dbReference>
<comment type="subcellular location">
    <subcellularLocation>
        <location evidence="1">Vacuole</location>
    </subcellularLocation>
</comment>
<gene>
    <name evidence="8" type="ORF">KP509_36G014700</name>
</gene>
<name>A0A8T2QC37_CERRI</name>
<evidence type="ECO:0000256" key="2">
    <source>
        <dbReference type="ARBA" id="ARBA00009191"/>
    </source>
</evidence>
<comment type="similarity">
    <text evidence="2">Belongs to the strictosidine synthase family.</text>
</comment>
<dbReference type="EMBL" id="CM035441">
    <property type="protein sequence ID" value="KAH7280792.1"/>
    <property type="molecule type" value="Genomic_DNA"/>
</dbReference>
<dbReference type="OMA" id="RGMIIRY"/>
<dbReference type="AlphaFoldDB" id="A0A8T2QC37"/>
<dbReference type="EMBL" id="CM035441">
    <property type="protein sequence ID" value="KAH7280791.1"/>
    <property type="molecule type" value="Genomic_DNA"/>
</dbReference>
<dbReference type="GO" id="GO:0005773">
    <property type="term" value="C:vacuole"/>
    <property type="evidence" value="ECO:0007669"/>
    <property type="project" value="UniProtKB-SubCell"/>
</dbReference>
<evidence type="ECO:0000256" key="5">
    <source>
        <dbReference type="ARBA" id="ARBA00023180"/>
    </source>
</evidence>
<sequence length="370" mass="41349">MIALEWRWFLVIAIVAVVIRLIIMTDTSEFPRDLDDKLQRSEIIFTPDFIGPESLAFDAQGKGPYTGVADGRIMFWDGPKRGWIEFAHTSPNRTAKCNTGIPPSLKLEEEHICGRPLGMRFDEQGNLYIADAYCGLYVVGPEGGPAKVLVTEVEGVPLAFTNDVEFGENGLVYFTDSSSKYHRRDFVSMFMGGDESGRLLTYNPSTGKAEVILHGLQFPNGLAISKDKSFLIISETLTCRALRLWLKGAKKGQLELFAKLPGYPDNVRRTESGDFWIAIHSKPNILLKTPLWLRRGLLKLPLSFTGLYTKVSGRLAKGMIIRLSEDGIIKEVIEDSQGKVVRLVSEVEEHDGKLWLGSVILPQIAVYRKD</sequence>
<keyword evidence="6" id="KW-1133">Transmembrane helix</keyword>
<dbReference type="PANTHER" id="PTHR10426">
    <property type="entry name" value="STRICTOSIDINE SYNTHASE-RELATED"/>
    <property type="match status" value="1"/>
</dbReference>
<dbReference type="FunFam" id="2.120.10.30:FF:000032">
    <property type="entry name" value="Protein STRICTOSIDINE SYNTHASE-LIKE 13"/>
    <property type="match status" value="1"/>
</dbReference>
<dbReference type="PANTHER" id="PTHR10426:SF106">
    <property type="entry name" value="PROTEIN STRICTOSIDINE SYNTHASE-LIKE 3"/>
    <property type="match status" value="1"/>
</dbReference>
<keyword evidence="9" id="KW-1185">Reference proteome</keyword>